<dbReference type="PANTHER" id="PTHR43075">
    <property type="entry name" value="FORMATE LYASE ACTIVATING ENZYME, PUTATIVE (AFU_ORTHOLOGUE AFUA_2G15630)-RELATED"/>
    <property type="match status" value="1"/>
</dbReference>
<gene>
    <name evidence="7" type="ORF">CSB45_02720</name>
</gene>
<dbReference type="PANTHER" id="PTHR43075:SF1">
    <property type="entry name" value="FORMATE LYASE ACTIVATING ENZYME, PUTATIVE (AFU_ORTHOLOGUE AFUA_2G15630)-RELATED"/>
    <property type="match status" value="1"/>
</dbReference>
<dbReference type="InterPro" id="IPR040085">
    <property type="entry name" value="MJ0674-like"/>
</dbReference>
<keyword evidence="3 5" id="KW-0408">Iron</keyword>
<name>A0A2G6EB22_9BACT</name>
<keyword evidence="2 5" id="KW-0479">Metal-binding</keyword>
<feature type="binding site" evidence="5">
    <location>
        <position position="67"/>
    </location>
    <ligand>
        <name>[4Fe-4S] cluster</name>
        <dbReference type="ChEBI" id="CHEBI:49883"/>
        <note>4Fe-4S-S-AdoMet</note>
    </ligand>
</feature>
<dbReference type="InterPro" id="IPR007197">
    <property type="entry name" value="rSAM"/>
</dbReference>
<dbReference type="Pfam" id="PF04055">
    <property type="entry name" value="Radical_SAM"/>
    <property type="match status" value="1"/>
</dbReference>
<evidence type="ECO:0000256" key="4">
    <source>
        <dbReference type="ARBA" id="ARBA00023014"/>
    </source>
</evidence>
<evidence type="ECO:0000256" key="2">
    <source>
        <dbReference type="ARBA" id="ARBA00022723"/>
    </source>
</evidence>
<keyword evidence="1 5" id="KW-0949">S-adenosyl-L-methionine</keyword>
<dbReference type="SFLD" id="SFLDS00029">
    <property type="entry name" value="Radical_SAM"/>
    <property type="match status" value="1"/>
</dbReference>
<dbReference type="AlphaFoldDB" id="A0A2G6EB22"/>
<dbReference type="InterPro" id="IPR016431">
    <property type="entry name" value="Pyrv-formate_lyase-activ_prd"/>
</dbReference>
<proteinExistence type="predicted"/>
<evidence type="ECO:0000256" key="5">
    <source>
        <dbReference type="PIRSR" id="PIRSR004869-50"/>
    </source>
</evidence>
<dbReference type="Proteomes" id="UP000229740">
    <property type="component" value="Unassembled WGS sequence"/>
</dbReference>
<dbReference type="GO" id="GO:0046872">
    <property type="term" value="F:metal ion binding"/>
    <property type="evidence" value="ECO:0007669"/>
    <property type="project" value="UniProtKB-KW"/>
</dbReference>
<sequence>MTVMDSVSHYRACDLCPHLCGVDRLQGELGYCGECAQLRIASIGAHFGEEPPISGQYGSGTVFFSGCHLQCDFCQNHQISREHLGQNMNVMDVVDRLEELTFTSQIHNVNFVTPTHVLPKTVEIIQELRGRRIEIPAIYNMSGYERREILQELEPFADIYLPDFKYADTHLGERLSHCSNYPSTALDAIAEMLRQKGFLDVFLPGHDGAIAGRGVLQRHLILPGHIQNSLDALDMLFIEFGKELPISLMSQYHPVRPCQEPGMDQRLTAEEFQRVYDHTQELGFQHLFVQYPAESRNQRPDFLPDFRKKQPFEGNMLHSQ</sequence>
<dbReference type="GO" id="GO:0003824">
    <property type="term" value="F:catalytic activity"/>
    <property type="evidence" value="ECO:0007669"/>
    <property type="project" value="InterPro"/>
</dbReference>
<evidence type="ECO:0000259" key="6">
    <source>
        <dbReference type="Pfam" id="PF04055"/>
    </source>
</evidence>
<keyword evidence="4 5" id="KW-0411">Iron-sulfur</keyword>
<evidence type="ECO:0000256" key="1">
    <source>
        <dbReference type="ARBA" id="ARBA00022691"/>
    </source>
</evidence>
<dbReference type="PIRSF" id="PIRSF004869">
    <property type="entry name" value="PflX_prd"/>
    <property type="match status" value="1"/>
</dbReference>
<reference evidence="7 8" key="1">
    <citation type="submission" date="2017-10" db="EMBL/GenBank/DDBJ databases">
        <title>Novel microbial diversity and functional potential in the marine mammal oral microbiome.</title>
        <authorList>
            <person name="Dudek N.K."/>
            <person name="Sun C.L."/>
            <person name="Burstein D."/>
            <person name="Kantor R.S."/>
            <person name="Aliaga Goltsman D.S."/>
            <person name="Bik E.M."/>
            <person name="Thomas B.C."/>
            <person name="Banfield J.F."/>
            <person name="Relman D.A."/>
        </authorList>
    </citation>
    <scope>NUCLEOTIDE SEQUENCE [LARGE SCALE GENOMIC DNA]</scope>
    <source>
        <strain evidence="7">DOLZORAL124_49_17</strain>
    </source>
</reference>
<protein>
    <submittedName>
        <fullName evidence="7">Radical SAM protein</fullName>
    </submittedName>
</protein>
<comment type="caution">
    <text evidence="7">The sequence shown here is derived from an EMBL/GenBank/DDBJ whole genome shotgun (WGS) entry which is preliminary data.</text>
</comment>
<dbReference type="Gene3D" id="3.20.20.70">
    <property type="entry name" value="Aldolase class I"/>
    <property type="match status" value="1"/>
</dbReference>
<evidence type="ECO:0000313" key="7">
    <source>
        <dbReference type="EMBL" id="PID58958.1"/>
    </source>
</evidence>
<feature type="binding site" evidence="5">
    <location>
        <position position="74"/>
    </location>
    <ligand>
        <name>[4Fe-4S] cluster</name>
        <dbReference type="ChEBI" id="CHEBI:49883"/>
        <note>4Fe-4S-S-AdoMet</note>
    </ligand>
</feature>
<dbReference type="EMBL" id="PDPS01000021">
    <property type="protein sequence ID" value="PID58958.1"/>
    <property type="molecule type" value="Genomic_DNA"/>
</dbReference>
<evidence type="ECO:0000313" key="8">
    <source>
        <dbReference type="Proteomes" id="UP000229740"/>
    </source>
</evidence>
<accession>A0A2G6EB22</accession>
<dbReference type="GO" id="GO:0051536">
    <property type="term" value="F:iron-sulfur cluster binding"/>
    <property type="evidence" value="ECO:0007669"/>
    <property type="project" value="UniProtKB-KW"/>
</dbReference>
<dbReference type="SFLD" id="SFLDG01099">
    <property type="entry name" value="Uncharacterised_Radical_SAM_Su"/>
    <property type="match status" value="1"/>
</dbReference>
<comment type="cofactor">
    <cofactor evidence="5">
        <name>[4Fe-4S] cluster</name>
        <dbReference type="ChEBI" id="CHEBI:49883"/>
    </cofactor>
    <text evidence="5">Binds 1 [4Fe-4S] cluster. The cluster is coordinated with 3 cysteines and an exchangeable S-adenosyl-L-methionine.</text>
</comment>
<organism evidence="7 8">
    <name type="scientific">candidate division KSB3 bacterium</name>
    <dbReference type="NCBI Taxonomy" id="2044937"/>
    <lineage>
        <taxon>Bacteria</taxon>
        <taxon>candidate division KSB3</taxon>
    </lineage>
</organism>
<evidence type="ECO:0000256" key="3">
    <source>
        <dbReference type="ARBA" id="ARBA00023004"/>
    </source>
</evidence>
<feature type="binding site" evidence="5">
    <location>
        <position position="71"/>
    </location>
    <ligand>
        <name>[4Fe-4S] cluster</name>
        <dbReference type="ChEBI" id="CHEBI:49883"/>
        <note>4Fe-4S-S-AdoMet</note>
    </ligand>
</feature>
<dbReference type="InterPro" id="IPR013785">
    <property type="entry name" value="Aldolase_TIM"/>
</dbReference>
<feature type="domain" description="Radical SAM core" evidence="6">
    <location>
        <begin position="62"/>
        <end position="198"/>
    </location>
</feature>